<name>A0A7W7Q5Y8_9PSEU</name>
<evidence type="ECO:0000313" key="2">
    <source>
        <dbReference type="Proteomes" id="UP000520767"/>
    </source>
</evidence>
<dbReference type="AlphaFoldDB" id="A0A7W7Q5Y8"/>
<proteinExistence type="predicted"/>
<evidence type="ECO:0008006" key="3">
    <source>
        <dbReference type="Google" id="ProtNLM"/>
    </source>
</evidence>
<evidence type="ECO:0000313" key="1">
    <source>
        <dbReference type="EMBL" id="MBB4907667.1"/>
    </source>
</evidence>
<dbReference type="Proteomes" id="UP000520767">
    <property type="component" value="Unassembled WGS sequence"/>
</dbReference>
<protein>
    <recommendedName>
        <fullName evidence="3">Guanylate cyclase domain-containing protein</fullName>
    </recommendedName>
</protein>
<dbReference type="EMBL" id="JACHJQ010000004">
    <property type="protein sequence ID" value="MBB4907667.1"/>
    <property type="molecule type" value="Genomic_DNA"/>
</dbReference>
<accession>A0A7W7Q5Y8</accession>
<dbReference type="RefSeq" id="WP_184811828.1">
    <property type="nucleotide sequence ID" value="NZ_JACHJQ010000004.1"/>
</dbReference>
<reference evidence="1 2" key="1">
    <citation type="submission" date="2020-08" db="EMBL/GenBank/DDBJ databases">
        <title>Genomic Encyclopedia of Type Strains, Phase III (KMG-III): the genomes of soil and plant-associated and newly described type strains.</title>
        <authorList>
            <person name="Whitman W."/>
        </authorList>
    </citation>
    <scope>NUCLEOTIDE SEQUENCE [LARGE SCALE GENOMIC DNA]</scope>
    <source>
        <strain evidence="1 2">CECT 8960</strain>
    </source>
</reference>
<gene>
    <name evidence="1" type="ORF">FHR82_003909</name>
</gene>
<keyword evidence="2" id="KW-1185">Reference proteome</keyword>
<comment type="caution">
    <text evidence="1">The sequence shown here is derived from an EMBL/GenBank/DDBJ whole genome shotgun (WGS) entry which is preliminary data.</text>
</comment>
<sequence length="188" mass="21292">MSTPFPVQRTVVGVDVEGSTDLNNVQRARIRAAMYDVLEKSLIASGITEERREPLLDRGDGAIVFIQPVDEVPKPVLVNTFIPVLRDELYAQEFRLRVAMHFGDVHNDSRGRFGEDIDLMVRLLDCPELKARLKKSTAPLILGVTERFYRSVVKHGYDGIEAETFLPLPRLRMGGQTYRSWVQVPPQS</sequence>
<organism evidence="1 2">
    <name type="scientific">Actinophytocola algeriensis</name>
    <dbReference type="NCBI Taxonomy" id="1768010"/>
    <lineage>
        <taxon>Bacteria</taxon>
        <taxon>Bacillati</taxon>
        <taxon>Actinomycetota</taxon>
        <taxon>Actinomycetes</taxon>
        <taxon>Pseudonocardiales</taxon>
        <taxon>Pseudonocardiaceae</taxon>
    </lineage>
</organism>